<evidence type="ECO:0000256" key="4">
    <source>
        <dbReference type="PIRNR" id="PIRNR005700"/>
    </source>
</evidence>
<keyword evidence="1 4" id="KW-0645">Protease</keyword>
<dbReference type="EC" id="3.4.22.40" evidence="4"/>
<evidence type="ECO:0000256" key="5">
    <source>
        <dbReference type="SAM" id="MobiDB-lite"/>
    </source>
</evidence>
<dbReference type="GO" id="GO:0070005">
    <property type="term" value="F:cysteine-type aminopeptidase activity"/>
    <property type="evidence" value="ECO:0007669"/>
    <property type="project" value="InterPro"/>
</dbReference>
<sequence length="448" mass="50612">MVSKSARKSKRRAPPAEPPLEKQKVVTEETSSSSTICEPAFDNPISENGTLTTELRDHWESIIVSNPKLVLSRTIFNQTELEPALHSRPVKINNPFVFNTGIRAMTGYTTDSESSGADWLFAATNILRPEVIKKLNLSGFHFSISYLLFWHKLNKCNHFLELMIRHVNSPLDDRLVYTLLSEPISNDGLWDMAVELFETYGLVPEGVFPSTCHFDKPSQMDKLLKFKVREHAISLRALATTIRAESPDIIPSEKDVLARLRAKKEGLLKDCYTILNADGVARSWEGTPKGFYELVAIVNCHIEELKNSVVKMVKAGHPVVLSCDVWQSSEDNIGLLDPDLYDISTAFDFGLNLSTPDRLRVGAESRQHVVVWAVHLDTNTGKPLRYKVENSWGANYGRGGWYAMTDKWFDKYVQGIVVFKHLASKELVKIYDGNISTILPIFERCRKV</sequence>
<dbReference type="GO" id="GO:0004197">
    <property type="term" value="F:cysteine-type endopeptidase activity"/>
    <property type="evidence" value="ECO:0007669"/>
    <property type="project" value="UniProtKB-EC"/>
</dbReference>
<reference evidence="6" key="1">
    <citation type="submission" date="2022-07" db="EMBL/GenBank/DDBJ databases">
        <title>Genome Sequence of Physisporinus lineatus.</title>
        <authorList>
            <person name="Buettner E."/>
        </authorList>
    </citation>
    <scope>NUCLEOTIDE SEQUENCE</scope>
    <source>
        <strain evidence="6">VT162</strain>
    </source>
</reference>
<keyword evidence="3 4" id="KW-0788">Thiol protease</keyword>
<comment type="catalytic activity">
    <reaction evidence="4">
        <text>Inactivates bleomycin B2 (a cytotoxic glycometallopeptide) by hydrolysis of a carboxyamide bond of beta-aminoalanine, but also shows general aminopeptidase activity. The specificity varies somewhat with source, but amino acid arylamides of Met, Leu and Ala are preferred.</text>
        <dbReference type="EC" id="3.4.22.40"/>
    </reaction>
</comment>
<dbReference type="GO" id="GO:0005739">
    <property type="term" value="C:mitochondrion"/>
    <property type="evidence" value="ECO:0007669"/>
    <property type="project" value="UniProtKB-SubCell"/>
</dbReference>
<feature type="compositionally biased region" description="Basic residues" evidence="5">
    <location>
        <begin position="1"/>
        <end position="13"/>
    </location>
</feature>
<dbReference type="Pfam" id="PF03051">
    <property type="entry name" value="Peptidase_C1_2"/>
    <property type="match status" value="2"/>
</dbReference>
<organism evidence="6 7">
    <name type="scientific">Meripilus lineatus</name>
    <dbReference type="NCBI Taxonomy" id="2056292"/>
    <lineage>
        <taxon>Eukaryota</taxon>
        <taxon>Fungi</taxon>
        <taxon>Dikarya</taxon>
        <taxon>Basidiomycota</taxon>
        <taxon>Agaricomycotina</taxon>
        <taxon>Agaricomycetes</taxon>
        <taxon>Polyporales</taxon>
        <taxon>Meripilaceae</taxon>
        <taxon>Meripilus</taxon>
    </lineage>
</organism>
<dbReference type="EMBL" id="JANAWD010000200">
    <property type="protein sequence ID" value="KAJ3484151.1"/>
    <property type="molecule type" value="Genomic_DNA"/>
</dbReference>
<comment type="function">
    <text evidence="4">Has aminopeptidase activity, shortening substrate peptides sequentially by 1 amino acid. Has bleomycin hydrolase activity, which can protect the cell from the toxic effects of bleomycin. Has homocysteine-thiolactonase activity, protecting the cell against homocysteine toxicity.</text>
</comment>
<dbReference type="InterPro" id="IPR038765">
    <property type="entry name" value="Papain-like_cys_pep_sf"/>
</dbReference>
<evidence type="ECO:0000256" key="2">
    <source>
        <dbReference type="ARBA" id="ARBA00022801"/>
    </source>
</evidence>
<dbReference type="GO" id="GO:0043418">
    <property type="term" value="P:homocysteine catabolic process"/>
    <property type="evidence" value="ECO:0007669"/>
    <property type="project" value="TreeGrafter"/>
</dbReference>
<dbReference type="GO" id="GO:0006508">
    <property type="term" value="P:proteolysis"/>
    <property type="evidence" value="ECO:0007669"/>
    <property type="project" value="UniProtKB-KW"/>
</dbReference>
<keyword evidence="7" id="KW-1185">Reference proteome</keyword>
<evidence type="ECO:0000313" key="7">
    <source>
        <dbReference type="Proteomes" id="UP001212997"/>
    </source>
</evidence>
<protein>
    <recommendedName>
        <fullName evidence="4">Cysteine proteinase 1, mitochondrial</fullName>
        <ecNumber evidence="4">3.4.22.40</ecNumber>
    </recommendedName>
</protein>
<dbReference type="Proteomes" id="UP001212997">
    <property type="component" value="Unassembled WGS sequence"/>
</dbReference>
<evidence type="ECO:0000313" key="6">
    <source>
        <dbReference type="EMBL" id="KAJ3484151.1"/>
    </source>
</evidence>
<dbReference type="PANTHER" id="PTHR10363:SF2">
    <property type="entry name" value="BLEOMYCIN HYDROLASE"/>
    <property type="match status" value="1"/>
</dbReference>
<dbReference type="AlphaFoldDB" id="A0AAD5V4F1"/>
<dbReference type="PIRSF" id="PIRSF005700">
    <property type="entry name" value="PepC"/>
    <property type="match status" value="1"/>
</dbReference>
<comment type="similarity">
    <text evidence="4">Belongs to the peptidase C1 family.</text>
</comment>
<evidence type="ECO:0000256" key="1">
    <source>
        <dbReference type="ARBA" id="ARBA00022670"/>
    </source>
</evidence>
<keyword evidence="2 4" id="KW-0378">Hydrolase</keyword>
<dbReference type="PANTHER" id="PTHR10363">
    <property type="entry name" value="BLEOMYCIN HYDROLASE"/>
    <property type="match status" value="1"/>
</dbReference>
<keyword evidence="4" id="KW-0496">Mitochondrion</keyword>
<comment type="caution">
    <text evidence="6">The sequence shown here is derived from an EMBL/GenBank/DDBJ whole genome shotgun (WGS) entry which is preliminary data.</text>
</comment>
<keyword evidence="4" id="KW-0963">Cytoplasm</keyword>
<proteinExistence type="inferred from homology"/>
<comment type="subcellular location">
    <subcellularLocation>
        <location evidence="4">Mitochondrion</location>
    </subcellularLocation>
    <subcellularLocation>
        <location evidence="4">Cytoplasm</location>
    </subcellularLocation>
</comment>
<dbReference type="GO" id="GO:0009636">
    <property type="term" value="P:response to toxic substance"/>
    <property type="evidence" value="ECO:0007669"/>
    <property type="project" value="TreeGrafter"/>
</dbReference>
<dbReference type="Gene3D" id="3.90.70.10">
    <property type="entry name" value="Cysteine proteinases"/>
    <property type="match status" value="2"/>
</dbReference>
<dbReference type="SUPFAM" id="SSF54001">
    <property type="entry name" value="Cysteine proteinases"/>
    <property type="match status" value="1"/>
</dbReference>
<gene>
    <name evidence="6" type="ORF">NLI96_g5844</name>
</gene>
<feature type="region of interest" description="Disordered" evidence="5">
    <location>
        <begin position="1"/>
        <end position="33"/>
    </location>
</feature>
<accession>A0AAD5V4F1</accession>
<name>A0AAD5V4F1_9APHY</name>
<dbReference type="InterPro" id="IPR004134">
    <property type="entry name" value="Peptidase_C1B"/>
</dbReference>
<evidence type="ECO:0000256" key="3">
    <source>
        <dbReference type="ARBA" id="ARBA00022807"/>
    </source>
</evidence>